<evidence type="ECO:0000256" key="1">
    <source>
        <dbReference type="SAM" id="MobiDB-lite"/>
    </source>
</evidence>
<feature type="compositionally biased region" description="Low complexity" evidence="1">
    <location>
        <begin position="37"/>
        <end position="46"/>
    </location>
</feature>
<accession>A0AAV5SYX9</accession>
<protein>
    <submittedName>
        <fullName evidence="2">Uncharacterized protein</fullName>
    </submittedName>
</protein>
<proteinExistence type="predicted"/>
<evidence type="ECO:0000313" key="2">
    <source>
        <dbReference type="EMBL" id="GMS88426.1"/>
    </source>
</evidence>
<feature type="non-terminal residue" evidence="2">
    <location>
        <position position="86"/>
    </location>
</feature>
<reference evidence="2" key="1">
    <citation type="submission" date="2023-10" db="EMBL/GenBank/DDBJ databases">
        <title>Genome assembly of Pristionchus species.</title>
        <authorList>
            <person name="Yoshida K."/>
            <person name="Sommer R.J."/>
        </authorList>
    </citation>
    <scope>NUCLEOTIDE SEQUENCE</scope>
    <source>
        <strain evidence="2">RS0144</strain>
    </source>
</reference>
<feature type="region of interest" description="Disordered" evidence="1">
    <location>
        <begin position="24"/>
        <end position="46"/>
    </location>
</feature>
<comment type="caution">
    <text evidence="2">The sequence shown here is derived from an EMBL/GenBank/DDBJ whole genome shotgun (WGS) entry which is preliminary data.</text>
</comment>
<sequence>LPEGGHSAEYQAVFQAGIQQLLGLAGAAPPPPPPNTPSTVPRVSTTVTHCPTTVPSRSDAALLAGVNVISETCLEAAPLYHEPTTR</sequence>
<name>A0AAV5SYX9_9BILA</name>
<dbReference type="AlphaFoldDB" id="A0AAV5SYX9"/>
<dbReference type="Proteomes" id="UP001432027">
    <property type="component" value="Unassembled WGS sequence"/>
</dbReference>
<keyword evidence="3" id="KW-1185">Reference proteome</keyword>
<gene>
    <name evidence="2" type="ORF">PENTCL1PPCAC_10601</name>
</gene>
<organism evidence="2 3">
    <name type="scientific">Pristionchus entomophagus</name>
    <dbReference type="NCBI Taxonomy" id="358040"/>
    <lineage>
        <taxon>Eukaryota</taxon>
        <taxon>Metazoa</taxon>
        <taxon>Ecdysozoa</taxon>
        <taxon>Nematoda</taxon>
        <taxon>Chromadorea</taxon>
        <taxon>Rhabditida</taxon>
        <taxon>Rhabditina</taxon>
        <taxon>Diplogasteromorpha</taxon>
        <taxon>Diplogasteroidea</taxon>
        <taxon>Neodiplogasteridae</taxon>
        <taxon>Pristionchus</taxon>
    </lineage>
</organism>
<dbReference type="EMBL" id="BTSX01000003">
    <property type="protein sequence ID" value="GMS88426.1"/>
    <property type="molecule type" value="Genomic_DNA"/>
</dbReference>
<evidence type="ECO:0000313" key="3">
    <source>
        <dbReference type="Proteomes" id="UP001432027"/>
    </source>
</evidence>
<feature type="non-terminal residue" evidence="2">
    <location>
        <position position="1"/>
    </location>
</feature>